<dbReference type="AlphaFoldDB" id="A0A3B1EA60"/>
<sequence length="260" mass="30018">MAKIFEFGQKIDKYDFKVVNERDARASAGIMFLLGTITLFAFLMSRNLFWANLFTITFILEFFIRIFINPRFAPYMLLGSLIVSNQEPDWVEASPKKFAWILGVILGAIMTYFIVFNIMTPARMITCLLCLFLLYMESVFGICLGCIIYKRLNIKLYKCPGGVCEVPQKNKNLLSKFVLVALYLVLFYGLFYGLKTYKYDGYTSSLITQAQKDAMEFGNMDDENEDNNNEVINKNNDCDAPQWAIDMGHEDMWLKHHGCQ</sequence>
<protein>
    <recommendedName>
        <fullName evidence="2">DUF4395 domain-containing protein</fullName>
    </recommendedName>
</protein>
<feature type="transmembrane region" description="Helical" evidence="1">
    <location>
        <begin position="98"/>
        <end position="116"/>
    </location>
</feature>
<name>A0A3B1EA60_9ZZZZ</name>
<reference evidence="3" key="1">
    <citation type="submission" date="2018-10" db="EMBL/GenBank/DDBJ databases">
        <authorList>
            <person name="Aoki K."/>
        </authorList>
    </citation>
    <scope>NUCLEOTIDE SEQUENCE</scope>
</reference>
<feature type="transmembrane region" description="Helical" evidence="1">
    <location>
        <begin position="177"/>
        <end position="194"/>
    </location>
</feature>
<proteinExistence type="predicted"/>
<organism evidence="3">
    <name type="scientific">hydrothermal vent metagenome</name>
    <dbReference type="NCBI Taxonomy" id="652676"/>
    <lineage>
        <taxon>unclassified sequences</taxon>
        <taxon>metagenomes</taxon>
        <taxon>ecological metagenomes</taxon>
    </lineage>
</organism>
<dbReference type="InterPro" id="IPR025508">
    <property type="entry name" value="DUF4395"/>
</dbReference>
<accession>A0A3B1EA60</accession>
<dbReference type="Pfam" id="PF14340">
    <property type="entry name" value="DUF4395"/>
    <property type="match status" value="1"/>
</dbReference>
<feature type="domain" description="DUF4395" evidence="2">
    <location>
        <begin position="19"/>
        <end position="152"/>
    </location>
</feature>
<feature type="transmembrane region" description="Helical" evidence="1">
    <location>
        <begin position="26"/>
        <end position="43"/>
    </location>
</feature>
<evidence type="ECO:0000256" key="1">
    <source>
        <dbReference type="SAM" id="Phobius"/>
    </source>
</evidence>
<gene>
    <name evidence="3" type="ORF">MNB_ARC-1_735</name>
</gene>
<feature type="transmembrane region" description="Helical" evidence="1">
    <location>
        <begin position="49"/>
        <end position="68"/>
    </location>
</feature>
<evidence type="ECO:0000259" key="2">
    <source>
        <dbReference type="Pfam" id="PF14340"/>
    </source>
</evidence>
<keyword evidence="1" id="KW-0472">Membrane</keyword>
<feature type="transmembrane region" description="Helical" evidence="1">
    <location>
        <begin position="122"/>
        <end position="149"/>
    </location>
</feature>
<keyword evidence="1" id="KW-1133">Transmembrane helix</keyword>
<keyword evidence="1" id="KW-0812">Transmembrane</keyword>
<evidence type="ECO:0000313" key="3">
    <source>
        <dbReference type="EMBL" id="VAY87198.1"/>
    </source>
</evidence>
<dbReference type="EMBL" id="UOYO01000020">
    <property type="protein sequence ID" value="VAY87198.1"/>
    <property type="molecule type" value="Genomic_DNA"/>
</dbReference>